<reference evidence="6 7" key="1">
    <citation type="submission" date="2024-03" db="EMBL/GenBank/DDBJ databases">
        <title>The Acrasis kona genome and developmental transcriptomes reveal deep origins of eukaryotic multicellular pathways.</title>
        <authorList>
            <person name="Sheikh S."/>
            <person name="Fu C.-J."/>
            <person name="Brown M.W."/>
            <person name="Baldauf S.L."/>
        </authorList>
    </citation>
    <scope>NUCLEOTIDE SEQUENCE [LARGE SCALE GENOMIC DNA]</scope>
    <source>
        <strain evidence="6 7">ATCC MYA-3509</strain>
    </source>
</reference>
<evidence type="ECO:0000256" key="3">
    <source>
        <dbReference type="SAM" id="MobiDB-lite"/>
    </source>
</evidence>
<keyword evidence="2" id="KW-0106">Calcium</keyword>
<dbReference type="EMBL" id="JAOPGA020001719">
    <property type="protein sequence ID" value="KAL0490789.1"/>
    <property type="molecule type" value="Genomic_DNA"/>
</dbReference>
<dbReference type="CDD" id="cd00030">
    <property type="entry name" value="C2"/>
    <property type="match status" value="1"/>
</dbReference>
<gene>
    <name evidence="6" type="ORF">AKO1_000873</name>
    <name evidence="5" type="ORF">AKO1_004380</name>
</gene>
<evidence type="ECO:0000313" key="7">
    <source>
        <dbReference type="Proteomes" id="UP001431209"/>
    </source>
</evidence>
<evidence type="ECO:0000259" key="4">
    <source>
        <dbReference type="PROSITE" id="PS50004"/>
    </source>
</evidence>
<dbReference type="SMART" id="SM00239">
    <property type="entry name" value="C2"/>
    <property type="match status" value="1"/>
</dbReference>
<dbReference type="PANTHER" id="PTHR45911">
    <property type="entry name" value="C2 DOMAIN-CONTAINING PROTEIN"/>
    <property type="match status" value="1"/>
</dbReference>
<keyword evidence="7" id="KW-1185">Reference proteome</keyword>
<dbReference type="EMBL" id="JAOPGA020001803">
    <property type="protein sequence ID" value="KAL0491449.1"/>
    <property type="molecule type" value="Genomic_DNA"/>
</dbReference>
<dbReference type="InterPro" id="IPR000008">
    <property type="entry name" value="C2_dom"/>
</dbReference>
<feature type="region of interest" description="Disordered" evidence="3">
    <location>
        <begin position="153"/>
        <end position="231"/>
    </location>
</feature>
<dbReference type="GO" id="GO:0016020">
    <property type="term" value="C:membrane"/>
    <property type="evidence" value="ECO:0007669"/>
    <property type="project" value="TreeGrafter"/>
</dbReference>
<dbReference type="GO" id="GO:0005509">
    <property type="term" value="F:calcium ion binding"/>
    <property type="evidence" value="ECO:0007669"/>
    <property type="project" value="TreeGrafter"/>
</dbReference>
<evidence type="ECO:0000313" key="6">
    <source>
        <dbReference type="EMBL" id="KAL0491449.1"/>
    </source>
</evidence>
<name>A0AAW2ZQE6_9EUKA</name>
<dbReference type="Pfam" id="PF00168">
    <property type="entry name" value="C2"/>
    <property type="match status" value="1"/>
</dbReference>
<feature type="domain" description="C2" evidence="4">
    <location>
        <begin position="5"/>
        <end position="123"/>
    </location>
</feature>
<proteinExistence type="predicted"/>
<dbReference type="AlphaFoldDB" id="A0AAW2ZQE6"/>
<sequence length="231" mass="26210">MNIFDAGKELFNKAVHGAHGQLTGQLDVRLVEARNLPSKDFFSRADPFVVLSMNNVRHKSSVIKNNANPRWEQTFHFGVVNPDLDILRLEVDDRDFFTANDVIGFAEVPIAGLMRGVPKDIWVPLIKHPQAQVHLVLTALDFGLGQGYQQQQGYPQQQMGYPQQGYPQQGYPQQGYPQQGYPQQGYPQQGYPQQGYPQQGYPQQGYPQQGYPQQGYPQQGYPQQGYQQPPY</sequence>
<evidence type="ECO:0000256" key="1">
    <source>
        <dbReference type="ARBA" id="ARBA00022723"/>
    </source>
</evidence>
<organism evidence="6 7">
    <name type="scientific">Acrasis kona</name>
    <dbReference type="NCBI Taxonomy" id="1008807"/>
    <lineage>
        <taxon>Eukaryota</taxon>
        <taxon>Discoba</taxon>
        <taxon>Heterolobosea</taxon>
        <taxon>Tetramitia</taxon>
        <taxon>Eutetramitia</taxon>
        <taxon>Acrasidae</taxon>
        <taxon>Acrasis</taxon>
    </lineage>
</organism>
<comment type="caution">
    <text evidence="6">The sequence shown here is derived from an EMBL/GenBank/DDBJ whole genome shotgun (WGS) entry which is preliminary data.</text>
</comment>
<dbReference type="InterPro" id="IPR035892">
    <property type="entry name" value="C2_domain_sf"/>
</dbReference>
<evidence type="ECO:0000313" key="5">
    <source>
        <dbReference type="EMBL" id="KAL0490789.1"/>
    </source>
</evidence>
<dbReference type="PANTHER" id="PTHR45911:SF4">
    <property type="entry name" value="MULTIPLE C2 AND TRANSMEMBRANE DOMAIN-CONTAINING PROTEIN"/>
    <property type="match status" value="1"/>
</dbReference>
<accession>A0AAW2ZQE6</accession>
<evidence type="ECO:0000256" key="2">
    <source>
        <dbReference type="ARBA" id="ARBA00022837"/>
    </source>
</evidence>
<dbReference type="SUPFAM" id="SSF49562">
    <property type="entry name" value="C2 domain (Calcium/lipid-binding domain, CaLB)"/>
    <property type="match status" value="1"/>
</dbReference>
<dbReference type="Gene3D" id="2.60.40.150">
    <property type="entry name" value="C2 domain"/>
    <property type="match status" value="1"/>
</dbReference>
<protein>
    <submittedName>
        <fullName evidence="6">Synaptotagmin</fullName>
    </submittedName>
</protein>
<dbReference type="PROSITE" id="PS50004">
    <property type="entry name" value="C2"/>
    <property type="match status" value="1"/>
</dbReference>
<keyword evidence="1" id="KW-0479">Metal-binding</keyword>
<dbReference type="Proteomes" id="UP001431209">
    <property type="component" value="Unassembled WGS sequence"/>
</dbReference>